<keyword evidence="4" id="KW-0808">Transferase</keyword>
<accession>A0A225NSD8</accession>
<comment type="caution">
    <text evidence="4">The sequence shown here is derived from an EMBL/GenBank/DDBJ whole genome shotgun (WGS) entry which is preliminary data.</text>
</comment>
<evidence type="ECO:0000256" key="3">
    <source>
        <dbReference type="ARBA" id="ARBA00022989"/>
    </source>
</evidence>
<dbReference type="GO" id="GO:0005737">
    <property type="term" value="C:cytoplasm"/>
    <property type="evidence" value="ECO:0007669"/>
    <property type="project" value="TreeGrafter"/>
</dbReference>
<gene>
    <name evidence="4" type="ORF">ATO3_04250</name>
</gene>
<sequence length="780" mass="87265">MRIILHIGPEQVGAERLQSLLAENREALAADGVLVPKSPGARNHTRLYMAVTDPDHVDPLRFNRGYGHPGRQAGLLASVRADLTREVAATKPEVMILTCAQLGASLHRLSELERLKALLTPLSDDIRVLAHLDEPARLLSRHYARQVLDGRAVSLAEELALAGEPDWWDGAMARMPQIAPAHGVFEETQGLPFWMDYTRLADHWEGVFGPGSVILRGFEAKRFDGKGILGEAAEGFGITADLQGLKTHKAGPGPAAPWLTRARLMNGLFLRMLAQGDRMLPRKLWRQLLDEVAVPGDPIDPGSLSLVSDRFAAANAALADRFAGLSDRLQHRPVPCPDWQEADPTKGFRATQYLSAFLPRIDRVTRQERKLAARTKGTNAQSGAPQLTEAGRSLLPASAIAHFEQLKTSPYAPHNRIGAVNEEELAAAFAPAPSRVLPTGSTGNVIVGCMKNEAPYILEWVAYHRAIGVDNFLIYTNGCEDGTDEILGRLDAMGIVHHRKNDDWKGKSPQQHALNQSLKEPVIVNAEWIIHIDVDEFMNIRCGNGTLDDFLAHVPEATNVAMTWRLFGHNGVTALEDRFVIDQFDTCAPKFCPKPHTVWGFKTMSRNIGAYKKISCHRPNQLRDDFRDQVKWVNGSGKDITRDAAENGWRSSKRSIGYDLLQLNHYALRSAESYLIKRQRGRALHVDRSIGINYWIRMDWSDHRDITIKRNIPRVREEYERLLADPELRAWHDKGFAWHRAKAEELHANPEFEDLYQQALELKLTGTERAAWALTLDMES</sequence>
<proteinExistence type="predicted"/>
<dbReference type="OrthoDB" id="4964299at2"/>
<dbReference type="RefSeq" id="WP_088648527.1">
    <property type="nucleotide sequence ID" value="NZ_AQQR01000001.1"/>
</dbReference>
<keyword evidence="5" id="KW-1185">Reference proteome</keyword>
<keyword evidence="2" id="KW-0812">Transmembrane</keyword>
<comment type="subcellular location">
    <subcellularLocation>
        <location evidence="1">Membrane</location>
        <topology evidence="1">Single-pass membrane protein</topology>
    </subcellularLocation>
</comment>
<dbReference type="EMBL" id="AQQR01000001">
    <property type="protein sequence ID" value="OWU77854.1"/>
    <property type="molecule type" value="Genomic_DNA"/>
</dbReference>
<dbReference type="PANTHER" id="PTHR21461">
    <property type="entry name" value="GLYCOSYLTRANSFERASE FAMILY 92 PROTEIN"/>
    <property type="match status" value="1"/>
</dbReference>
<reference evidence="4 5" key="1">
    <citation type="submission" date="2013-04" db="EMBL/GenBank/DDBJ databases">
        <title>Oceanicola sp. 22II1-22F33 Genome Sequencing.</title>
        <authorList>
            <person name="Lai Q."/>
            <person name="Li G."/>
            <person name="Shao Z."/>
        </authorList>
    </citation>
    <scope>NUCLEOTIDE SEQUENCE [LARGE SCALE GENOMIC DNA]</scope>
    <source>
        <strain evidence="4 5">22II1-22F33</strain>
    </source>
</reference>
<dbReference type="GO" id="GO:0016757">
    <property type="term" value="F:glycosyltransferase activity"/>
    <property type="evidence" value="ECO:0007669"/>
    <property type="project" value="TreeGrafter"/>
</dbReference>
<name>A0A225NSD8_9RHOB</name>
<dbReference type="AlphaFoldDB" id="A0A225NSD8"/>
<evidence type="ECO:0000313" key="5">
    <source>
        <dbReference type="Proteomes" id="UP000215377"/>
    </source>
</evidence>
<protein>
    <submittedName>
        <fullName evidence="4">Glycosyl transferase family 2</fullName>
    </submittedName>
</protein>
<keyword evidence="3" id="KW-1133">Transmembrane helix</keyword>
<keyword evidence="3" id="KW-0472">Membrane</keyword>
<evidence type="ECO:0000313" key="4">
    <source>
        <dbReference type="EMBL" id="OWU77854.1"/>
    </source>
</evidence>
<organism evidence="4 5">
    <name type="scientific">Marinibacterium profundimaris</name>
    <dbReference type="NCBI Taxonomy" id="1679460"/>
    <lineage>
        <taxon>Bacteria</taxon>
        <taxon>Pseudomonadati</taxon>
        <taxon>Pseudomonadota</taxon>
        <taxon>Alphaproteobacteria</taxon>
        <taxon>Rhodobacterales</taxon>
        <taxon>Paracoccaceae</taxon>
        <taxon>Marinibacterium</taxon>
    </lineage>
</organism>
<dbReference type="Proteomes" id="UP000215377">
    <property type="component" value="Unassembled WGS sequence"/>
</dbReference>
<evidence type="ECO:0000256" key="1">
    <source>
        <dbReference type="ARBA" id="ARBA00004167"/>
    </source>
</evidence>
<dbReference type="PANTHER" id="PTHR21461:SF69">
    <property type="entry name" value="GLYCOSYLTRANSFERASE FAMILY 92 PROTEIN"/>
    <property type="match status" value="1"/>
</dbReference>
<dbReference type="GO" id="GO:0016020">
    <property type="term" value="C:membrane"/>
    <property type="evidence" value="ECO:0007669"/>
    <property type="project" value="UniProtKB-SubCell"/>
</dbReference>
<evidence type="ECO:0000256" key="2">
    <source>
        <dbReference type="ARBA" id="ARBA00022692"/>
    </source>
</evidence>
<dbReference type="Pfam" id="PF13704">
    <property type="entry name" value="Glyco_tranf_2_4"/>
    <property type="match status" value="1"/>
</dbReference>